<evidence type="ECO:0000256" key="1">
    <source>
        <dbReference type="ARBA" id="ARBA00022801"/>
    </source>
</evidence>
<evidence type="ECO:0000313" key="3">
    <source>
        <dbReference type="EMBL" id="RQP23165.1"/>
    </source>
</evidence>
<dbReference type="Pfam" id="PF00561">
    <property type="entry name" value="Abhydrolase_1"/>
    <property type="match status" value="1"/>
</dbReference>
<dbReference type="EMBL" id="QUSW01000005">
    <property type="protein sequence ID" value="RQP23165.1"/>
    <property type="molecule type" value="Genomic_DNA"/>
</dbReference>
<dbReference type="GO" id="GO:0016787">
    <property type="term" value="F:hydrolase activity"/>
    <property type="evidence" value="ECO:0007669"/>
    <property type="project" value="UniProtKB-KW"/>
</dbReference>
<dbReference type="PRINTS" id="PR00111">
    <property type="entry name" value="ABHYDROLASE"/>
</dbReference>
<dbReference type="OrthoDB" id="2987348at2"/>
<proteinExistence type="predicted"/>
<dbReference type="AlphaFoldDB" id="A0A3N7JWB3"/>
<evidence type="ECO:0000313" key="4">
    <source>
        <dbReference type="Proteomes" id="UP000267464"/>
    </source>
</evidence>
<organism evidence="3 4">
    <name type="scientific">Piscinibacter terrae</name>
    <dbReference type="NCBI Taxonomy" id="2496871"/>
    <lineage>
        <taxon>Bacteria</taxon>
        <taxon>Pseudomonadati</taxon>
        <taxon>Pseudomonadota</taxon>
        <taxon>Betaproteobacteria</taxon>
        <taxon>Burkholderiales</taxon>
        <taxon>Sphaerotilaceae</taxon>
        <taxon>Piscinibacter</taxon>
    </lineage>
</organism>
<dbReference type="Gene3D" id="3.40.50.1820">
    <property type="entry name" value="alpha/beta hydrolase"/>
    <property type="match status" value="1"/>
</dbReference>
<sequence>MIEKFAIELPNKVSLSCRAAGPEYAPVLLFLHGFPEAAFVWDEMLEHFSRHYRCIAPNLRGYERSSQPEDVEAYRAKHLVADIAALAEQFDGKLEALVAHDWGGAVAWNFAVQHPKKLKRLVIINSPHPATFLRELKDNPAQQAASTYMNFLCRPDAEQLLEANDFELAWHFLQGPGDTDATRPGANWLTEPMKERYREVWSMGLRGAVNYYRASPLRPPTETDKAILQVNLPPEHVTVKVPTRVVWAEGDSALLPGLIDGLDEYIPDLTLVRVPQASHWVIHEQPTRIAQEIEAALAVDVSPTV</sequence>
<dbReference type="RefSeq" id="WP_124541911.1">
    <property type="nucleotide sequence ID" value="NZ_QUSW01000005.1"/>
</dbReference>
<keyword evidence="1 3" id="KW-0378">Hydrolase</keyword>
<feature type="domain" description="AB hydrolase-1" evidence="2">
    <location>
        <begin position="26"/>
        <end position="285"/>
    </location>
</feature>
<accession>A0A3N7JWB3</accession>
<dbReference type="SUPFAM" id="SSF53474">
    <property type="entry name" value="alpha/beta-Hydrolases"/>
    <property type="match status" value="1"/>
</dbReference>
<keyword evidence="4" id="KW-1185">Reference proteome</keyword>
<comment type="caution">
    <text evidence="3">The sequence shown here is derived from an EMBL/GenBank/DDBJ whole genome shotgun (WGS) entry which is preliminary data.</text>
</comment>
<dbReference type="InterPro" id="IPR000073">
    <property type="entry name" value="AB_hydrolase_1"/>
</dbReference>
<evidence type="ECO:0000259" key="2">
    <source>
        <dbReference type="Pfam" id="PF00561"/>
    </source>
</evidence>
<reference evidence="3 4" key="2">
    <citation type="submission" date="2018-12" db="EMBL/GenBank/DDBJ databases">
        <title>Rhizobacter gummiphilus sp. nov., a rubber-degrading bacterium isolated from the soil of a botanical garden in Japan.</title>
        <authorList>
            <person name="Shunsuke S.S."/>
        </authorList>
    </citation>
    <scope>NUCLEOTIDE SEQUENCE [LARGE SCALE GENOMIC DNA]</scope>
    <source>
        <strain evidence="3 4">S-16</strain>
    </source>
</reference>
<name>A0A3N7JWB3_9BURK</name>
<reference evidence="3 4" key="1">
    <citation type="submission" date="2018-08" db="EMBL/GenBank/DDBJ databases">
        <authorList>
            <person name="Khan S.A."/>
            <person name="Jeon C.O."/>
            <person name="Chun B.H."/>
            <person name="Jeong S.E."/>
        </authorList>
    </citation>
    <scope>NUCLEOTIDE SEQUENCE [LARGE SCALE GENOMIC DNA]</scope>
    <source>
        <strain evidence="3 4">S-16</strain>
    </source>
</reference>
<gene>
    <name evidence="3" type="ORF">DZC73_18795</name>
</gene>
<dbReference type="PRINTS" id="PR00412">
    <property type="entry name" value="EPOXHYDRLASE"/>
</dbReference>
<dbReference type="PANTHER" id="PTHR43329">
    <property type="entry name" value="EPOXIDE HYDROLASE"/>
    <property type="match status" value="1"/>
</dbReference>
<dbReference type="Proteomes" id="UP000267464">
    <property type="component" value="Unassembled WGS sequence"/>
</dbReference>
<dbReference type="InterPro" id="IPR029058">
    <property type="entry name" value="AB_hydrolase_fold"/>
</dbReference>
<protein>
    <submittedName>
        <fullName evidence="3">Alpha/beta hydrolase</fullName>
    </submittedName>
</protein>
<dbReference type="InterPro" id="IPR000639">
    <property type="entry name" value="Epox_hydrolase-like"/>
</dbReference>